<dbReference type="CDD" id="cd17926">
    <property type="entry name" value="DEXHc_RE"/>
    <property type="match status" value="1"/>
</dbReference>
<evidence type="ECO:0000259" key="2">
    <source>
        <dbReference type="PROSITE" id="PS51192"/>
    </source>
</evidence>
<dbReference type="Gene3D" id="3.40.50.300">
    <property type="entry name" value="P-loop containing nucleotide triphosphate hydrolases"/>
    <property type="match status" value="2"/>
</dbReference>
<keyword evidence="4" id="KW-0547">Nucleotide-binding</keyword>
<evidence type="ECO:0000259" key="3">
    <source>
        <dbReference type="PROSITE" id="PS51194"/>
    </source>
</evidence>
<dbReference type="InterPro" id="IPR006935">
    <property type="entry name" value="Helicase/UvrB_N"/>
</dbReference>
<dbReference type="EMBL" id="JBHTKK010000001">
    <property type="protein sequence ID" value="MFD1064750.1"/>
    <property type="molecule type" value="Genomic_DNA"/>
</dbReference>
<keyword evidence="4" id="KW-0347">Helicase</keyword>
<dbReference type="InterPro" id="IPR054347">
    <property type="entry name" value="TOTE_primase"/>
</dbReference>
<organism evidence="4 5">
    <name type="scientific">Oceanobacillus locisalsi</name>
    <dbReference type="NCBI Taxonomy" id="546107"/>
    <lineage>
        <taxon>Bacteria</taxon>
        <taxon>Bacillati</taxon>
        <taxon>Bacillota</taxon>
        <taxon>Bacilli</taxon>
        <taxon>Bacillales</taxon>
        <taxon>Bacillaceae</taxon>
        <taxon>Oceanobacillus</taxon>
    </lineage>
</organism>
<dbReference type="SUPFAM" id="SSF52540">
    <property type="entry name" value="P-loop containing nucleoside triphosphate hydrolases"/>
    <property type="match status" value="2"/>
</dbReference>
<accession>A0ABW3NEA8</accession>
<dbReference type="GO" id="GO:0004386">
    <property type="term" value="F:helicase activity"/>
    <property type="evidence" value="ECO:0007669"/>
    <property type="project" value="UniProtKB-KW"/>
</dbReference>
<keyword evidence="5" id="KW-1185">Reference proteome</keyword>
<dbReference type="InterPro" id="IPR027417">
    <property type="entry name" value="P-loop_NTPase"/>
</dbReference>
<dbReference type="PROSITE" id="PS51194">
    <property type="entry name" value="HELICASE_CTER"/>
    <property type="match status" value="1"/>
</dbReference>
<evidence type="ECO:0000313" key="4">
    <source>
        <dbReference type="EMBL" id="MFD1064750.1"/>
    </source>
</evidence>
<evidence type="ECO:0000313" key="5">
    <source>
        <dbReference type="Proteomes" id="UP001597041"/>
    </source>
</evidence>
<dbReference type="RefSeq" id="WP_379590215.1">
    <property type="nucleotide sequence ID" value="NZ_JBHTKK010000001.1"/>
</dbReference>
<gene>
    <name evidence="4" type="ORF">ACFQ19_01810</name>
</gene>
<dbReference type="InterPro" id="IPR014001">
    <property type="entry name" value="Helicase_ATP-bd"/>
</dbReference>
<dbReference type="Pfam" id="PF22548">
    <property type="entry name" value="AEP-TOTE"/>
    <property type="match status" value="1"/>
</dbReference>
<dbReference type="Pfam" id="PF00271">
    <property type="entry name" value="Helicase_C"/>
    <property type="match status" value="1"/>
</dbReference>
<evidence type="ECO:0000256" key="1">
    <source>
        <dbReference type="SAM" id="Coils"/>
    </source>
</evidence>
<feature type="coiled-coil region" evidence="1">
    <location>
        <begin position="2"/>
        <end position="32"/>
    </location>
</feature>
<dbReference type="Pfam" id="PF04851">
    <property type="entry name" value="ResIII"/>
    <property type="match status" value="1"/>
</dbReference>
<keyword evidence="4" id="KW-0378">Hydrolase</keyword>
<protein>
    <submittedName>
        <fullName evidence="4">DEAD/DEAH box helicase family protein</fullName>
    </submittedName>
</protein>
<feature type="domain" description="Helicase C-terminal" evidence="3">
    <location>
        <begin position="615"/>
        <end position="770"/>
    </location>
</feature>
<keyword evidence="1" id="KW-0175">Coiled coil</keyword>
<dbReference type="PROSITE" id="PS51192">
    <property type="entry name" value="HELICASE_ATP_BIND_1"/>
    <property type="match status" value="1"/>
</dbReference>
<keyword evidence="4" id="KW-0067">ATP-binding</keyword>
<dbReference type="CDD" id="cd18785">
    <property type="entry name" value="SF2_C"/>
    <property type="match status" value="1"/>
</dbReference>
<dbReference type="InterPro" id="IPR001650">
    <property type="entry name" value="Helicase_C-like"/>
</dbReference>
<name>A0ABW3NEA8_9BACI</name>
<dbReference type="InterPro" id="IPR050742">
    <property type="entry name" value="Helicase_Restrict-Modif_Enz"/>
</dbReference>
<proteinExistence type="predicted"/>
<dbReference type="Proteomes" id="UP001597041">
    <property type="component" value="Unassembled WGS sequence"/>
</dbReference>
<dbReference type="PANTHER" id="PTHR47396">
    <property type="entry name" value="TYPE I RESTRICTION ENZYME ECOKI R PROTEIN"/>
    <property type="match status" value="1"/>
</dbReference>
<reference evidence="5" key="1">
    <citation type="journal article" date="2019" name="Int. J. Syst. Evol. Microbiol.">
        <title>The Global Catalogue of Microorganisms (GCM) 10K type strain sequencing project: providing services to taxonomists for standard genome sequencing and annotation.</title>
        <authorList>
            <consortium name="The Broad Institute Genomics Platform"/>
            <consortium name="The Broad Institute Genome Sequencing Center for Infectious Disease"/>
            <person name="Wu L."/>
            <person name="Ma J."/>
        </authorList>
    </citation>
    <scope>NUCLEOTIDE SEQUENCE [LARGE SCALE GENOMIC DNA]</scope>
    <source>
        <strain evidence="5">CCUG 56608</strain>
    </source>
</reference>
<feature type="domain" description="Helicase ATP-binding" evidence="2">
    <location>
        <begin position="412"/>
        <end position="562"/>
    </location>
</feature>
<dbReference type="SMART" id="SM00487">
    <property type="entry name" value="DEXDc"/>
    <property type="match status" value="1"/>
</dbReference>
<comment type="caution">
    <text evidence="4">The sequence shown here is derived from an EMBL/GenBank/DDBJ whole genome shotgun (WGS) entry which is preliminary data.</text>
</comment>
<dbReference type="PANTHER" id="PTHR47396:SF1">
    <property type="entry name" value="ATP-DEPENDENT HELICASE IRC3-RELATED"/>
    <property type="match status" value="1"/>
</dbReference>
<sequence length="775" mass="89779">MNKNLWQQLSDMKVKYERLEKENQRLKDLLKKHQIPFEQNENEHPYKDQEIKRRIEIFNSIFIGRQDVYAHRQEEPDGGAKYSPVYEKKEVSFVYGHAESKGVKNTYKRLTNQVIYSHLSGEEVVGIYPLLRNNTCWFLALDFDKNNWEKESQAVMSICHFYHIPAARERSRSGKGCHIWIFFSEQISAVKARNLGYFLLRETLKRNHWQQLNSFDRMFPTQDSHKGKGLGNLIALPLQKQAREEGNSVFIDQNLNVISDQWHFLSGLHKLGESAIDDILEDSDTSWVKEKPAKIEVDPERIQVSLKNGIYIRKDNKPERLMNEIIGLAAFNNPEYYKKRAKRLSTHDTPKIIDCSWQDGENIIIPRGCLHSLKDLLEKKSIRLSISDQCDQGKPVSCDFQGQMTFQQEEATQELMGSNNGIIAATTGFGKTVLAASLMAQRGVNTLIIVNRKQLVEQWKEKLAVFLNINKKQIGQIGGGKNKPSHYIDIAMIQSLNKNEKAKENLNKYGQVIVDECHHISAVTFEDVLRQVTAKYVYGLTATPARKDGLHPIMSMQCGSIIYKVSAKKQAKVRPFRHILIPRYTKFKSAIKEADKNTVNLGTELVKDAKRNEMIFDDVLKELDKRSTPIILTERIEHVEMLEKMFSGFVKNIVILNGNLSDKEKRKQLERLNELVNEETLIIATGKYIGEGFDNDRLDCLFLVYPFSYKGILQQYVGRLHRLHQDKTEVKVYDYIDYHEPLLKNMYQNRAKGYRDLGYRVMKDGENDTEQMELF</sequence>